<feature type="compositionally biased region" description="Basic residues" evidence="1">
    <location>
        <begin position="119"/>
        <end position="130"/>
    </location>
</feature>
<feature type="region of interest" description="Disordered" evidence="1">
    <location>
        <begin position="1"/>
        <end position="130"/>
    </location>
</feature>
<accession>A0ABN9A4C2</accession>
<feature type="compositionally biased region" description="Low complexity" evidence="1">
    <location>
        <begin position="41"/>
        <end position="50"/>
    </location>
</feature>
<evidence type="ECO:0000313" key="2">
    <source>
        <dbReference type="EMBL" id="CAI9179787.1"/>
    </source>
</evidence>
<evidence type="ECO:0000256" key="1">
    <source>
        <dbReference type="SAM" id="MobiDB-lite"/>
    </source>
</evidence>
<proteinExistence type="predicted"/>
<protein>
    <submittedName>
        <fullName evidence="2">Uncharacterized protein</fullName>
    </submittedName>
</protein>
<name>A0ABN9A4C2_RANTA</name>
<evidence type="ECO:0000313" key="3">
    <source>
        <dbReference type="Proteomes" id="UP001176941"/>
    </source>
</evidence>
<keyword evidence="3" id="KW-1185">Reference proteome</keyword>
<dbReference type="EMBL" id="OX459945">
    <property type="protein sequence ID" value="CAI9179787.1"/>
    <property type="molecule type" value="Genomic_DNA"/>
</dbReference>
<feature type="compositionally biased region" description="Basic and acidic residues" evidence="1">
    <location>
        <begin position="1"/>
        <end position="12"/>
    </location>
</feature>
<organism evidence="2 3">
    <name type="scientific">Rangifer tarandus platyrhynchus</name>
    <name type="common">Svalbard reindeer</name>
    <dbReference type="NCBI Taxonomy" id="3082113"/>
    <lineage>
        <taxon>Eukaryota</taxon>
        <taxon>Metazoa</taxon>
        <taxon>Chordata</taxon>
        <taxon>Craniata</taxon>
        <taxon>Vertebrata</taxon>
        <taxon>Euteleostomi</taxon>
        <taxon>Mammalia</taxon>
        <taxon>Eutheria</taxon>
        <taxon>Laurasiatheria</taxon>
        <taxon>Artiodactyla</taxon>
        <taxon>Ruminantia</taxon>
        <taxon>Pecora</taxon>
        <taxon>Cervidae</taxon>
        <taxon>Odocoileinae</taxon>
        <taxon>Rangifer</taxon>
    </lineage>
</organism>
<sequence>MAGEEPLDRAETRTAQLCWRPKPVFGSSLGTAPARSRGRRGPASAPRSPSLRWTGGRCPASPARRGHQPASTLPGSRGACKMNEASATGQKLPWGGKETPPETSCPAPPLCPSRPLGTKGRRPRLLARLG</sequence>
<dbReference type="Proteomes" id="UP001176941">
    <property type="component" value="Chromosome 9"/>
</dbReference>
<reference evidence="2" key="1">
    <citation type="submission" date="2023-04" db="EMBL/GenBank/DDBJ databases">
        <authorList>
            <consortium name="ELIXIR-Norway"/>
        </authorList>
    </citation>
    <scope>NUCLEOTIDE SEQUENCE [LARGE SCALE GENOMIC DNA]</scope>
</reference>
<gene>
    <name evidence="2" type="ORF">MRATA1EN1_LOCUS28749</name>
</gene>